<name>A0AC61QV05_9FIRM</name>
<keyword evidence="2" id="KW-1185">Reference proteome</keyword>
<accession>A0AC61QV05</accession>
<evidence type="ECO:0000313" key="1">
    <source>
        <dbReference type="EMBL" id="TGX95388.1"/>
    </source>
</evidence>
<reference evidence="1" key="1">
    <citation type="submission" date="2019-04" db="EMBL/GenBank/DDBJ databases">
        <title>Microbes associate with the intestines of laboratory mice.</title>
        <authorList>
            <person name="Navarre W."/>
            <person name="Wong E."/>
            <person name="Huang K."/>
            <person name="Tropini C."/>
            <person name="Ng K."/>
            <person name="Yu B."/>
        </authorList>
    </citation>
    <scope>NUCLEOTIDE SEQUENCE</scope>
    <source>
        <strain evidence="1">NM72_1-8</strain>
    </source>
</reference>
<comment type="caution">
    <text evidence="1">The sequence shown here is derived from an EMBL/GenBank/DDBJ whole genome shotgun (WGS) entry which is preliminary data.</text>
</comment>
<evidence type="ECO:0000313" key="2">
    <source>
        <dbReference type="Proteomes" id="UP000307720"/>
    </source>
</evidence>
<gene>
    <name evidence="1" type="ORF">E5357_17655</name>
</gene>
<proteinExistence type="predicted"/>
<dbReference type="EMBL" id="SRZB01000117">
    <property type="protein sequence ID" value="TGX95388.1"/>
    <property type="molecule type" value="Genomic_DNA"/>
</dbReference>
<dbReference type="Proteomes" id="UP000307720">
    <property type="component" value="Unassembled WGS sequence"/>
</dbReference>
<organism evidence="1 2">
    <name type="scientific">Hominisplanchenecus murintestinalis</name>
    <dbReference type="NCBI Taxonomy" id="2941517"/>
    <lineage>
        <taxon>Bacteria</taxon>
        <taxon>Bacillati</taxon>
        <taxon>Bacillota</taxon>
        <taxon>Clostridia</taxon>
        <taxon>Lachnospirales</taxon>
        <taxon>Lachnospiraceae</taxon>
        <taxon>Hominisplanchenecus</taxon>
    </lineage>
</organism>
<protein>
    <submittedName>
        <fullName evidence="1">Uncharacterized protein</fullName>
    </submittedName>
</protein>
<sequence length="274" mass="32064">MKFLNKMERKFGRYAIRNLTWYIIVTYIIGFSLELLAPQILGYITLEPALIMRGQIWRLVSWVLVPPTDLGFFTIVMLFLYFSLGSELEHAWGAFRYNLYIFMGVFTSVIGAFILYFSGINILGYTFSTFYLNMSIFLAYAATYPNERLYVYFLIPIKIKWLGIIDAVFLLYAMVQGGWATRVVVLASLANFVLFFLMTRNMRRVSPREIRRKQNFQRQVRSNVPSAGVTKHKCAICGRTELDGEHLEFRFCSKCDGNYEYCQDHLFTHEHVHK</sequence>